<feature type="domain" description="FAD-binding FR-type" evidence="3">
    <location>
        <begin position="177"/>
        <end position="278"/>
    </location>
</feature>
<dbReference type="SUPFAM" id="SSF52343">
    <property type="entry name" value="Ferredoxin reductase-like, C-terminal NADP-linked domain"/>
    <property type="match status" value="1"/>
</dbReference>
<evidence type="ECO:0000256" key="1">
    <source>
        <dbReference type="ARBA" id="ARBA00023002"/>
    </source>
</evidence>
<dbReference type="GO" id="GO:0005886">
    <property type="term" value="C:plasma membrane"/>
    <property type="evidence" value="ECO:0007669"/>
    <property type="project" value="TreeGrafter"/>
</dbReference>
<dbReference type="EMBL" id="AZEG01000043">
    <property type="protein sequence ID" value="KRL33933.1"/>
    <property type="molecule type" value="Genomic_DNA"/>
</dbReference>
<keyword evidence="2" id="KW-0812">Transmembrane</keyword>
<accession>A0A0R1PNJ1</accession>
<evidence type="ECO:0000313" key="5">
    <source>
        <dbReference type="Proteomes" id="UP000051155"/>
    </source>
</evidence>
<dbReference type="SUPFAM" id="SSF63380">
    <property type="entry name" value="Riboflavin synthase domain-like"/>
    <property type="match status" value="1"/>
</dbReference>
<proteinExistence type="predicted"/>
<feature type="transmembrane region" description="Helical" evidence="2">
    <location>
        <begin position="52"/>
        <end position="74"/>
    </location>
</feature>
<dbReference type="InterPro" id="IPR001433">
    <property type="entry name" value="OxRdtase_FAD/NAD-bd"/>
</dbReference>
<dbReference type="PATRIC" id="fig|1423812.3.peg.1921"/>
<feature type="transmembrane region" description="Helical" evidence="2">
    <location>
        <begin position="12"/>
        <end position="31"/>
    </location>
</feature>
<reference evidence="4 5" key="1">
    <citation type="journal article" date="2015" name="Genome Announc.">
        <title>Expanding the biotechnology potential of lactobacilli through comparative genomics of 213 strains and associated genera.</title>
        <authorList>
            <person name="Sun Z."/>
            <person name="Harris H.M."/>
            <person name="McCann A."/>
            <person name="Guo C."/>
            <person name="Argimon S."/>
            <person name="Zhang W."/>
            <person name="Yang X."/>
            <person name="Jeffery I.B."/>
            <person name="Cooney J.C."/>
            <person name="Kagawa T.F."/>
            <person name="Liu W."/>
            <person name="Song Y."/>
            <person name="Salvetti E."/>
            <person name="Wrobel A."/>
            <person name="Rasinkangas P."/>
            <person name="Parkhill J."/>
            <person name="Rea M.C."/>
            <person name="O'Sullivan O."/>
            <person name="Ritari J."/>
            <person name="Douillard F.P."/>
            <person name="Paul Ross R."/>
            <person name="Yang R."/>
            <person name="Briner A.E."/>
            <person name="Felis G.E."/>
            <person name="de Vos W.M."/>
            <person name="Barrangou R."/>
            <person name="Klaenhammer T.R."/>
            <person name="Caufield P.W."/>
            <person name="Cui Y."/>
            <person name="Zhang H."/>
            <person name="O'Toole P.W."/>
        </authorList>
    </citation>
    <scope>NUCLEOTIDE SEQUENCE [LARGE SCALE GENOMIC DNA]</scope>
    <source>
        <strain evidence="4 5">DSM 19971</strain>
    </source>
</reference>
<dbReference type="Pfam" id="PF08022">
    <property type="entry name" value="FAD_binding_8"/>
    <property type="match status" value="1"/>
</dbReference>
<dbReference type="PROSITE" id="PS51384">
    <property type="entry name" value="FAD_FR"/>
    <property type="match status" value="1"/>
</dbReference>
<keyword evidence="2" id="KW-0472">Membrane</keyword>
<dbReference type="STRING" id="1423812.FD20_GL001805"/>
<feature type="transmembrane region" description="Helical" evidence="2">
    <location>
        <begin position="122"/>
        <end position="144"/>
    </location>
</feature>
<gene>
    <name evidence="4" type="ORF">FD20_GL001805</name>
</gene>
<dbReference type="InterPro" id="IPR050369">
    <property type="entry name" value="RBOH/FRE"/>
</dbReference>
<protein>
    <submittedName>
        <fullName evidence="4">Ferric reductase</fullName>
    </submittedName>
</protein>
<dbReference type="InterPro" id="IPR013112">
    <property type="entry name" value="FAD-bd_8"/>
</dbReference>
<dbReference type="GO" id="GO:0016491">
    <property type="term" value="F:oxidoreductase activity"/>
    <property type="evidence" value="ECO:0007669"/>
    <property type="project" value="UniProtKB-KW"/>
</dbReference>
<keyword evidence="1" id="KW-0560">Oxidoreductase</keyword>
<evidence type="ECO:0000313" key="4">
    <source>
        <dbReference type="EMBL" id="KRL33933.1"/>
    </source>
</evidence>
<comment type="caution">
    <text evidence="4">The sequence shown here is derived from an EMBL/GenBank/DDBJ whole genome shotgun (WGS) entry which is preliminary data.</text>
</comment>
<dbReference type="InterPro" id="IPR039261">
    <property type="entry name" value="FNR_nucleotide-bd"/>
</dbReference>
<dbReference type="Gene3D" id="3.40.50.80">
    <property type="entry name" value="Nucleotide-binding domain of ferredoxin-NADP reductase (FNR) module"/>
    <property type="match status" value="1"/>
</dbReference>
<dbReference type="InterPro" id="IPR017927">
    <property type="entry name" value="FAD-bd_FR_type"/>
</dbReference>
<keyword evidence="5" id="KW-1185">Reference proteome</keyword>
<dbReference type="AlphaFoldDB" id="A0A0R1PNJ1"/>
<dbReference type="PANTHER" id="PTHR11972:SF193">
    <property type="entry name" value="FAD-BINDING FR-TYPE DOMAIN-CONTAINING PROTEIN"/>
    <property type="match status" value="1"/>
</dbReference>
<organism evidence="4 5">
    <name type="scientific">Liquorilactobacillus uvarum DSM 19971</name>
    <dbReference type="NCBI Taxonomy" id="1423812"/>
    <lineage>
        <taxon>Bacteria</taxon>
        <taxon>Bacillati</taxon>
        <taxon>Bacillota</taxon>
        <taxon>Bacilli</taxon>
        <taxon>Lactobacillales</taxon>
        <taxon>Lactobacillaceae</taxon>
        <taxon>Liquorilactobacillus</taxon>
    </lineage>
</organism>
<dbReference type="InterPro" id="IPR017938">
    <property type="entry name" value="Riboflavin_synthase-like_b-brl"/>
</dbReference>
<keyword evidence="2" id="KW-1133">Transmembrane helix</keyword>
<dbReference type="Proteomes" id="UP000051155">
    <property type="component" value="Unassembled WGS sequence"/>
</dbReference>
<dbReference type="Gene3D" id="2.40.30.10">
    <property type="entry name" value="Translation factors"/>
    <property type="match status" value="1"/>
</dbReference>
<feature type="transmembrane region" description="Helical" evidence="2">
    <location>
        <begin position="150"/>
        <end position="170"/>
    </location>
</feature>
<name>A0A0R1PNJ1_9LACO</name>
<sequence length="400" mass="46127">MGLSTLPTTETTAVYSGVIAYVWMLAIIFLSTRPHWLDRLIGLPNMYQLHGILAIAALVLAWLHKLGTSSGGLIKQTGDLALIIFTTLMVYSLFFLAGWLTNRWQLINQFKIKLEKFFKHEISIWLHRLNLIAVILVFIHVQLIDYITSITPFIILFDGLSLLTAISYLNTKFNWDQRQRVVRLVQNQALSYKVRELTLQGRQLKKLDLRPGDFIFLSFPQLPKLREPHPFSLVTLPGQTSQLKLAIRADGDFTSLLAKVKKGADVKITGGFGRYQQFLNENNQSANLIMITGGIGVTPLFSLIANNLSRNMYLFYSAHRQEDLLYSKKLSDWQKLPQFTGYWKKGRFTDNFVIQHIPQNWENNSLFLLSGPIPLIHHWEDILSFYHIDAKNIFKEEFNW</sequence>
<evidence type="ECO:0000259" key="3">
    <source>
        <dbReference type="PROSITE" id="PS51384"/>
    </source>
</evidence>
<evidence type="ECO:0000256" key="2">
    <source>
        <dbReference type="SAM" id="Phobius"/>
    </source>
</evidence>
<dbReference type="Pfam" id="PF00175">
    <property type="entry name" value="NAD_binding_1"/>
    <property type="match status" value="1"/>
</dbReference>
<dbReference type="PANTHER" id="PTHR11972">
    <property type="entry name" value="NADPH OXIDASE"/>
    <property type="match status" value="1"/>
</dbReference>
<feature type="transmembrane region" description="Helical" evidence="2">
    <location>
        <begin position="80"/>
        <end position="101"/>
    </location>
</feature>